<dbReference type="RefSeq" id="WP_127700062.1">
    <property type="nucleotide sequence ID" value="NZ_SACS01000016.1"/>
</dbReference>
<evidence type="ECO:0000313" key="3">
    <source>
        <dbReference type="Proteomes" id="UP000283077"/>
    </source>
</evidence>
<protein>
    <recommendedName>
        <fullName evidence="4">Transporter substrate-binding domain-containing protein</fullName>
    </recommendedName>
</protein>
<evidence type="ECO:0000256" key="1">
    <source>
        <dbReference type="SAM" id="SignalP"/>
    </source>
</evidence>
<gene>
    <name evidence="2" type="ORF">EOE67_14530</name>
</gene>
<dbReference type="EMBL" id="SACS01000016">
    <property type="protein sequence ID" value="RVU35388.1"/>
    <property type="molecule type" value="Genomic_DNA"/>
</dbReference>
<comment type="caution">
    <text evidence="2">The sequence shown here is derived from an EMBL/GenBank/DDBJ whole genome shotgun (WGS) entry which is preliminary data.</text>
</comment>
<name>A0A437QLJ1_9GAMM</name>
<feature type="chain" id="PRO_5019360138" description="Transporter substrate-binding domain-containing protein" evidence="1">
    <location>
        <begin position="27"/>
        <end position="256"/>
    </location>
</feature>
<feature type="signal peptide" evidence="1">
    <location>
        <begin position="1"/>
        <end position="26"/>
    </location>
</feature>
<sequence length="256" mass="28374">MASSDCYQLKPWAAALLLLLPLAAAAKPLQLCHDATVDPKYQQSVTIGAYTVTGLHNVMALKILTKLGIAVQLHNMPWVRCLHAVSKGDVDGAIGVGWNAERSHNMHFPLQVNGEPDPALALFSVNYFVYSHAEGDLQWDGQQFRQVKFGIAAPKGFIVAQMLQQMGVFNPLEAEIDAAIMLTINRRIDGFVQARMVAEGQIAQSKDAKLIKRLEPVFFRQPLYLVFSKQAMQRDPAQLTQIWQTIPEFRPAAAPL</sequence>
<evidence type="ECO:0008006" key="4">
    <source>
        <dbReference type="Google" id="ProtNLM"/>
    </source>
</evidence>
<dbReference type="Proteomes" id="UP000283077">
    <property type="component" value="Unassembled WGS sequence"/>
</dbReference>
<accession>A0A437QLJ1</accession>
<keyword evidence="1" id="KW-0732">Signal</keyword>
<dbReference type="SUPFAM" id="SSF53850">
    <property type="entry name" value="Periplasmic binding protein-like II"/>
    <property type="match status" value="1"/>
</dbReference>
<dbReference type="AlphaFoldDB" id="A0A437QLJ1"/>
<dbReference type="OrthoDB" id="245568at2"/>
<reference evidence="2 3" key="1">
    <citation type="submission" date="2019-01" db="EMBL/GenBank/DDBJ databases">
        <authorList>
            <person name="Chen W.-M."/>
        </authorList>
    </citation>
    <scope>NUCLEOTIDE SEQUENCE [LARGE SCALE GENOMIC DNA]</scope>
    <source>
        <strain evidence="2 3">KYPC3</strain>
    </source>
</reference>
<evidence type="ECO:0000313" key="2">
    <source>
        <dbReference type="EMBL" id="RVU35388.1"/>
    </source>
</evidence>
<keyword evidence="3" id="KW-1185">Reference proteome</keyword>
<proteinExistence type="predicted"/>
<dbReference type="Gene3D" id="3.40.190.10">
    <property type="entry name" value="Periplasmic binding protein-like II"/>
    <property type="match status" value="2"/>
</dbReference>
<organism evidence="2 3">
    <name type="scientific">Rheinheimera riviphila</name>
    <dbReference type="NCBI Taxonomy" id="1834037"/>
    <lineage>
        <taxon>Bacteria</taxon>
        <taxon>Pseudomonadati</taxon>
        <taxon>Pseudomonadota</taxon>
        <taxon>Gammaproteobacteria</taxon>
        <taxon>Chromatiales</taxon>
        <taxon>Chromatiaceae</taxon>
        <taxon>Rheinheimera</taxon>
    </lineage>
</organism>